<evidence type="ECO:0000259" key="7">
    <source>
        <dbReference type="PROSITE" id="PS51134"/>
    </source>
</evidence>
<sequence>MNSDSYCCPYCNSNEIIYDSYSGIYVCGKCGSVLERVVFYGLETRSFEQTLPRTSGSYTNRVHDRGIGSTELGTLGIPYRSKRKWSELSRVQKVIRVGRDQKIVEKALRLMNQYSKTFEVPNYIEETAAYLLRKAVEGKNYKTKTLRNLALASIYMACKIHGLPMSSKQFIKKIDLQPSSFWKALREINDIVNQLNMRSRKEYPESYVASIVNKLGLSHNVEILANRLIDNSRKIGLNIGKPCVGLAAAAVYLSSILLNERKTQLQVAESVGVSDVSIRNRYSDMVSNMDITIYM</sequence>
<dbReference type="GO" id="GO:0017025">
    <property type="term" value="F:TBP-class protein binding"/>
    <property type="evidence" value="ECO:0007669"/>
    <property type="project" value="InterPro"/>
</dbReference>
<dbReference type="Pfam" id="PF08271">
    <property type="entry name" value="Zn_Ribbon_TF"/>
    <property type="match status" value="1"/>
</dbReference>
<keyword evidence="8" id="KW-0648">Protein biosynthesis</keyword>
<dbReference type="GO" id="GO:0008270">
    <property type="term" value="F:zinc ion binding"/>
    <property type="evidence" value="ECO:0007669"/>
    <property type="project" value="UniProtKB-KW"/>
</dbReference>
<keyword evidence="4" id="KW-0805">Transcription regulation</keyword>
<dbReference type="Gene3D" id="1.10.472.170">
    <property type="match status" value="1"/>
</dbReference>
<dbReference type="InterPro" id="IPR000812">
    <property type="entry name" value="TFIIB"/>
</dbReference>
<evidence type="ECO:0000256" key="4">
    <source>
        <dbReference type="ARBA" id="ARBA00023015"/>
    </source>
</evidence>
<dbReference type="SUPFAM" id="SSF57783">
    <property type="entry name" value="Zinc beta-ribbon"/>
    <property type="match status" value="1"/>
</dbReference>
<keyword evidence="5" id="KW-0804">Transcription</keyword>
<dbReference type="GO" id="GO:0070897">
    <property type="term" value="P:transcription preinitiation complex assembly"/>
    <property type="evidence" value="ECO:0007669"/>
    <property type="project" value="InterPro"/>
</dbReference>
<dbReference type="SUPFAM" id="SSF47954">
    <property type="entry name" value="Cyclin-like"/>
    <property type="match status" value="2"/>
</dbReference>
<proteinExistence type="inferred from homology"/>
<keyword evidence="6" id="KW-0479">Metal-binding</keyword>
<dbReference type="PANTHER" id="PTHR11618:SF13">
    <property type="entry name" value="TRANSCRIPTION INITIATION FACTOR IIB"/>
    <property type="match status" value="1"/>
</dbReference>
<organism evidence="8">
    <name type="scientific">Staphylothermus marinus</name>
    <dbReference type="NCBI Taxonomy" id="2280"/>
    <lineage>
        <taxon>Archaea</taxon>
        <taxon>Thermoproteota</taxon>
        <taxon>Thermoprotei</taxon>
        <taxon>Desulfurococcales</taxon>
        <taxon>Desulfurococcaceae</taxon>
        <taxon>Staphylothermus</taxon>
    </lineage>
</organism>
<evidence type="ECO:0000256" key="1">
    <source>
        <dbReference type="ARBA" id="ARBA00010857"/>
    </source>
</evidence>
<dbReference type="SMART" id="SM00385">
    <property type="entry name" value="CYCLIN"/>
    <property type="match status" value="2"/>
</dbReference>
<accession>A0A7C4D934</accession>
<evidence type="ECO:0000256" key="2">
    <source>
        <dbReference type="ARBA" id="ARBA00013932"/>
    </source>
</evidence>
<dbReference type="Gene3D" id="1.10.472.10">
    <property type="entry name" value="Cyclin-like"/>
    <property type="match status" value="1"/>
</dbReference>
<dbReference type="PROSITE" id="PS51134">
    <property type="entry name" value="ZF_TFIIB"/>
    <property type="match status" value="1"/>
</dbReference>
<dbReference type="InterPro" id="IPR013137">
    <property type="entry name" value="Znf_TFIIB"/>
</dbReference>
<comment type="similarity">
    <text evidence="1">Belongs to the TFIIB family.</text>
</comment>
<dbReference type="GO" id="GO:0097550">
    <property type="term" value="C:transcription preinitiation complex"/>
    <property type="evidence" value="ECO:0007669"/>
    <property type="project" value="TreeGrafter"/>
</dbReference>
<feature type="domain" description="TFIIB-type" evidence="7">
    <location>
        <begin position="4"/>
        <end position="35"/>
    </location>
</feature>
<keyword evidence="3" id="KW-0677">Repeat</keyword>
<dbReference type="PROSITE" id="PS00782">
    <property type="entry name" value="TFIIB"/>
    <property type="match status" value="1"/>
</dbReference>
<dbReference type="InterPro" id="IPR013763">
    <property type="entry name" value="Cyclin-like_dom"/>
</dbReference>
<evidence type="ECO:0000313" key="8">
    <source>
        <dbReference type="EMBL" id="HGM58018.1"/>
    </source>
</evidence>
<evidence type="ECO:0000256" key="6">
    <source>
        <dbReference type="PROSITE-ProRule" id="PRU00469"/>
    </source>
</evidence>
<dbReference type="InterPro" id="IPR013150">
    <property type="entry name" value="TFIIB_cyclin"/>
</dbReference>
<gene>
    <name evidence="8" type="ORF">ENU14_00270</name>
</gene>
<evidence type="ECO:0000256" key="5">
    <source>
        <dbReference type="ARBA" id="ARBA00023163"/>
    </source>
</evidence>
<keyword evidence="6" id="KW-0862">Zinc</keyword>
<reference evidence="8" key="1">
    <citation type="journal article" date="2020" name="mSystems">
        <title>Genome- and Community-Level Interaction Insights into Carbon Utilization and Element Cycling Functions of Hydrothermarchaeota in Hydrothermal Sediment.</title>
        <authorList>
            <person name="Zhou Z."/>
            <person name="Liu Y."/>
            <person name="Xu W."/>
            <person name="Pan J."/>
            <person name="Luo Z.H."/>
            <person name="Li M."/>
        </authorList>
    </citation>
    <scope>NUCLEOTIDE SEQUENCE [LARGE SCALE GENOMIC DNA]</scope>
    <source>
        <strain evidence="8">SpSt-642</strain>
    </source>
</reference>
<dbReference type="EMBL" id="DTBJ01000004">
    <property type="protein sequence ID" value="HGM58018.1"/>
    <property type="molecule type" value="Genomic_DNA"/>
</dbReference>
<dbReference type="InterPro" id="IPR036915">
    <property type="entry name" value="Cyclin-like_sf"/>
</dbReference>
<keyword evidence="6" id="KW-0863">Zinc-finger</keyword>
<keyword evidence="8" id="KW-0396">Initiation factor</keyword>
<protein>
    <recommendedName>
        <fullName evidence="2">Transcription initiation factor IIB</fullName>
    </recommendedName>
</protein>
<dbReference type="Pfam" id="PF00382">
    <property type="entry name" value="TFIIB"/>
    <property type="match status" value="2"/>
</dbReference>
<dbReference type="PRINTS" id="PR00685">
    <property type="entry name" value="TIFACTORIIB"/>
</dbReference>
<dbReference type="GO" id="GO:0003743">
    <property type="term" value="F:translation initiation factor activity"/>
    <property type="evidence" value="ECO:0007669"/>
    <property type="project" value="UniProtKB-KW"/>
</dbReference>
<dbReference type="InterPro" id="IPR023486">
    <property type="entry name" value="TFIIB_CS"/>
</dbReference>
<evidence type="ECO:0000256" key="3">
    <source>
        <dbReference type="ARBA" id="ARBA00022737"/>
    </source>
</evidence>
<name>A0A7C4D934_STAMA</name>
<dbReference type="CDD" id="cd00043">
    <property type="entry name" value="CYCLIN_SF"/>
    <property type="match status" value="1"/>
</dbReference>
<comment type="caution">
    <text evidence="8">The sequence shown here is derived from an EMBL/GenBank/DDBJ whole genome shotgun (WGS) entry which is preliminary data.</text>
</comment>
<dbReference type="PANTHER" id="PTHR11618">
    <property type="entry name" value="TRANSCRIPTION INITIATION FACTOR IIB-RELATED"/>
    <property type="match status" value="1"/>
</dbReference>
<dbReference type="AlphaFoldDB" id="A0A7C4D934"/>